<reference evidence="1" key="1">
    <citation type="submission" date="2020-11" db="EMBL/GenBank/DDBJ databases">
        <title>Genome of Flavobacterium soyangense.</title>
        <authorList>
            <person name="Liu Q."/>
            <person name="Xin Y.-H."/>
        </authorList>
    </citation>
    <scope>NUCLEOTIDE SEQUENCE</scope>
    <source>
        <strain evidence="1">CGMCC 1.13493</strain>
    </source>
</reference>
<dbReference type="RefSeq" id="WP_194310773.1">
    <property type="nucleotide sequence ID" value="NZ_JADHEC010000004.1"/>
</dbReference>
<comment type="caution">
    <text evidence="1">The sequence shown here is derived from an EMBL/GenBank/DDBJ whole genome shotgun (WGS) entry which is preliminary data.</text>
</comment>
<dbReference type="Proteomes" id="UP000646211">
    <property type="component" value="Unassembled WGS sequence"/>
</dbReference>
<accession>A0A930XTI3</accession>
<protein>
    <submittedName>
        <fullName evidence="1">Uncharacterized protein</fullName>
    </submittedName>
</protein>
<evidence type="ECO:0000313" key="2">
    <source>
        <dbReference type="Proteomes" id="UP000646211"/>
    </source>
</evidence>
<proteinExistence type="predicted"/>
<evidence type="ECO:0000313" key="1">
    <source>
        <dbReference type="EMBL" id="MBF2707505.1"/>
    </source>
</evidence>
<organism evidence="1 2">
    <name type="scientific">Flavobacterium soyangense</name>
    <dbReference type="NCBI Taxonomy" id="2023265"/>
    <lineage>
        <taxon>Bacteria</taxon>
        <taxon>Pseudomonadati</taxon>
        <taxon>Bacteroidota</taxon>
        <taxon>Flavobacteriia</taxon>
        <taxon>Flavobacteriales</taxon>
        <taxon>Flavobacteriaceae</taxon>
        <taxon>Flavobacterium</taxon>
    </lineage>
</organism>
<dbReference type="AlphaFoldDB" id="A0A930XTI3"/>
<gene>
    <name evidence="1" type="ORF">IR213_02695</name>
</gene>
<name>A0A930XTI3_9FLAO</name>
<sequence length="91" mass="10680">MRATKYFKNSTDMTAYAEFFCNTHKDRWLIRTTLRCDHVLNENRKAIILANKETMVQRLIVCKVCNKHGNSYETDLTLKAINNVEPKNETL</sequence>
<keyword evidence="2" id="KW-1185">Reference proteome</keyword>
<dbReference type="EMBL" id="JADHEC010000004">
    <property type="protein sequence ID" value="MBF2707505.1"/>
    <property type="molecule type" value="Genomic_DNA"/>
</dbReference>